<keyword evidence="2" id="KW-1185">Reference proteome</keyword>
<proteinExistence type="predicted"/>
<evidence type="ECO:0000313" key="1">
    <source>
        <dbReference type="EMBL" id="CBK63565.1"/>
    </source>
</evidence>
<name>D4IKV3_9BACT</name>
<dbReference type="Proteomes" id="UP000008794">
    <property type="component" value="Chromosome"/>
</dbReference>
<reference evidence="1 2" key="2">
    <citation type="submission" date="2010-03" db="EMBL/GenBank/DDBJ databases">
        <authorList>
            <person name="Pajon A."/>
        </authorList>
    </citation>
    <scope>NUCLEOTIDE SEQUENCE [LARGE SCALE GENOMIC DNA]</scope>
    <source>
        <strain evidence="1 2">WAL 8301</strain>
    </source>
</reference>
<reference evidence="1 2" key="1">
    <citation type="submission" date="2010-03" db="EMBL/GenBank/DDBJ databases">
        <title>The genome sequence of Alistipes shahii WAL 8301.</title>
        <authorList>
            <consortium name="metaHIT consortium -- http://www.metahit.eu/"/>
            <person name="Pajon A."/>
            <person name="Turner K."/>
            <person name="Parkhill J."/>
        </authorList>
    </citation>
    <scope>NUCLEOTIDE SEQUENCE [LARGE SCALE GENOMIC DNA]</scope>
    <source>
        <strain evidence="1 2">WAL 8301</strain>
    </source>
</reference>
<accession>D4IKV3</accession>
<dbReference type="EMBL" id="FP929032">
    <property type="protein sequence ID" value="CBK63565.1"/>
    <property type="molecule type" value="Genomic_DNA"/>
</dbReference>
<gene>
    <name evidence="1" type="ORF">AL1_10490</name>
</gene>
<dbReference type="KEGG" id="ash:AL1_10490"/>
<evidence type="ECO:0000313" key="2">
    <source>
        <dbReference type="Proteomes" id="UP000008794"/>
    </source>
</evidence>
<dbReference type="AlphaFoldDB" id="D4IKV3"/>
<organism evidence="1 2">
    <name type="scientific">Alistipes shahii WAL 8301</name>
    <dbReference type="NCBI Taxonomy" id="717959"/>
    <lineage>
        <taxon>Bacteria</taxon>
        <taxon>Pseudomonadati</taxon>
        <taxon>Bacteroidota</taxon>
        <taxon>Bacteroidia</taxon>
        <taxon>Bacteroidales</taxon>
        <taxon>Rikenellaceae</taxon>
        <taxon>Alistipes</taxon>
    </lineage>
</organism>
<dbReference type="HOGENOM" id="CLU_3362823_0_0_10"/>
<protein>
    <submittedName>
        <fullName evidence="1">Uncharacterized protein</fullName>
    </submittedName>
</protein>
<sequence length="35" mass="3792">MKHAHILLLLPCGMLPPLAGAQRTEPPGRFDIAPE</sequence>